<organism evidence="10 11">
    <name type="scientific">Penicillium frequentans</name>
    <dbReference type="NCBI Taxonomy" id="3151616"/>
    <lineage>
        <taxon>Eukaryota</taxon>
        <taxon>Fungi</taxon>
        <taxon>Dikarya</taxon>
        <taxon>Ascomycota</taxon>
        <taxon>Pezizomycotina</taxon>
        <taxon>Eurotiomycetes</taxon>
        <taxon>Eurotiomycetidae</taxon>
        <taxon>Eurotiales</taxon>
        <taxon>Aspergillaceae</taxon>
        <taxon>Penicillium</taxon>
    </lineage>
</organism>
<evidence type="ECO:0000313" key="11">
    <source>
        <dbReference type="Proteomes" id="UP001220324"/>
    </source>
</evidence>
<feature type="region of interest" description="Disordered" evidence="8">
    <location>
        <begin position="1238"/>
        <end position="1260"/>
    </location>
</feature>
<feature type="repeat" description="ANK" evidence="7">
    <location>
        <begin position="148"/>
        <end position="180"/>
    </location>
</feature>
<evidence type="ECO:0008006" key="12">
    <source>
        <dbReference type="Google" id="ProtNLM"/>
    </source>
</evidence>
<dbReference type="PRINTS" id="PR01415">
    <property type="entry name" value="ANKYRIN"/>
</dbReference>
<evidence type="ECO:0000256" key="8">
    <source>
        <dbReference type="SAM" id="MobiDB-lite"/>
    </source>
</evidence>
<evidence type="ECO:0000256" key="2">
    <source>
        <dbReference type="ARBA" id="ARBA00022692"/>
    </source>
</evidence>
<dbReference type="PROSITE" id="PS50297">
    <property type="entry name" value="ANK_REP_REGION"/>
    <property type="match status" value="7"/>
</dbReference>
<dbReference type="Pfam" id="PF01544">
    <property type="entry name" value="CorA"/>
    <property type="match status" value="1"/>
</dbReference>
<dbReference type="InterPro" id="IPR002523">
    <property type="entry name" value="MgTranspt_CorA/ZnTranspt_ZntB"/>
</dbReference>
<feature type="transmembrane region" description="Helical" evidence="9">
    <location>
        <begin position="1376"/>
        <end position="1397"/>
    </location>
</feature>
<feature type="region of interest" description="Disordered" evidence="8">
    <location>
        <begin position="569"/>
        <end position="611"/>
    </location>
</feature>
<feature type="repeat" description="ANK" evidence="7">
    <location>
        <begin position="313"/>
        <end position="345"/>
    </location>
</feature>
<gene>
    <name evidence="10" type="ORF">N7494_006227</name>
</gene>
<feature type="region of interest" description="Disordered" evidence="8">
    <location>
        <begin position="1"/>
        <end position="42"/>
    </location>
</feature>
<dbReference type="Gene3D" id="1.25.40.20">
    <property type="entry name" value="Ankyrin repeat-containing domain"/>
    <property type="match status" value="3"/>
</dbReference>
<feature type="repeat" description="ANK" evidence="7">
    <location>
        <begin position="214"/>
        <end position="246"/>
    </location>
</feature>
<dbReference type="GO" id="GO:0016020">
    <property type="term" value="C:membrane"/>
    <property type="evidence" value="ECO:0007669"/>
    <property type="project" value="UniProtKB-SubCell"/>
</dbReference>
<feature type="compositionally biased region" description="Acidic residues" evidence="8">
    <location>
        <begin position="591"/>
        <end position="611"/>
    </location>
</feature>
<feature type="repeat" description="ANK" evidence="7">
    <location>
        <begin position="412"/>
        <end position="448"/>
    </location>
</feature>
<feature type="repeat" description="ANK" evidence="7">
    <location>
        <begin position="483"/>
        <end position="515"/>
    </location>
</feature>
<dbReference type="SMART" id="SM00248">
    <property type="entry name" value="ANK"/>
    <property type="match status" value="15"/>
</dbReference>
<protein>
    <recommendedName>
        <fullName evidence="12">Ankyrin repeat protein</fullName>
    </recommendedName>
</protein>
<evidence type="ECO:0000256" key="6">
    <source>
        <dbReference type="ARBA" id="ARBA00023136"/>
    </source>
</evidence>
<dbReference type="InterPro" id="IPR002110">
    <property type="entry name" value="Ankyrin_rpt"/>
</dbReference>
<evidence type="ECO:0000256" key="7">
    <source>
        <dbReference type="PROSITE-ProRule" id="PRU00023"/>
    </source>
</evidence>
<feature type="compositionally biased region" description="Basic and acidic residues" evidence="8">
    <location>
        <begin position="933"/>
        <end position="955"/>
    </location>
</feature>
<feature type="region of interest" description="Disordered" evidence="8">
    <location>
        <begin position="544"/>
        <end position="563"/>
    </location>
</feature>
<dbReference type="Gene3D" id="1.20.58.340">
    <property type="entry name" value="Magnesium transport protein CorA, transmembrane region"/>
    <property type="match status" value="1"/>
</dbReference>
<feature type="compositionally biased region" description="Polar residues" evidence="8">
    <location>
        <begin position="1458"/>
        <end position="1479"/>
    </location>
</feature>
<keyword evidence="4 9" id="KW-1133">Transmembrane helix</keyword>
<proteinExistence type="predicted"/>
<feature type="region of interest" description="Disordered" evidence="8">
    <location>
        <begin position="1175"/>
        <end position="1201"/>
    </location>
</feature>
<evidence type="ECO:0000256" key="4">
    <source>
        <dbReference type="ARBA" id="ARBA00022989"/>
    </source>
</evidence>
<reference evidence="10 11" key="1">
    <citation type="journal article" date="2023" name="IMA Fungus">
        <title>Comparative genomic study of the Penicillium genus elucidates a diverse pangenome and 15 lateral gene transfer events.</title>
        <authorList>
            <person name="Petersen C."/>
            <person name="Sorensen T."/>
            <person name="Nielsen M.R."/>
            <person name="Sondergaard T.E."/>
            <person name="Sorensen J.L."/>
            <person name="Fitzpatrick D.A."/>
            <person name="Frisvad J.C."/>
            <person name="Nielsen K.L."/>
        </authorList>
    </citation>
    <scope>NUCLEOTIDE SEQUENCE [LARGE SCALE GENOMIC DNA]</scope>
    <source>
        <strain evidence="10 11">IBT 35679</strain>
    </source>
</reference>
<keyword evidence="6 9" id="KW-0472">Membrane</keyword>
<dbReference type="PANTHER" id="PTHR24198">
    <property type="entry name" value="ANKYRIN REPEAT AND PROTEIN KINASE DOMAIN-CONTAINING PROTEIN"/>
    <property type="match status" value="1"/>
</dbReference>
<evidence type="ECO:0000256" key="1">
    <source>
        <dbReference type="ARBA" id="ARBA00004141"/>
    </source>
</evidence>
<dbReference type="SUPFAM" id="SSF144083">
    <property type="entry name" value="Magnesium transport protein CorA, transmembrane region"/>
    <property type="match status" value="1"/>
</dbReference>
<feature type="repeat" description="ANK" evidence="7">
    <location>
        <begin position="346"/>
        <end position="378"/>
    </location>
</feature>
<name>A0AAD6CXB2_9EURO</name>
<evidence type="ECO:0000313" key="10">
    <source>
        <dbReference type="EMBL" id="KAJ5541151.1"/>
    </source>
</evidence>
<comment type="subcellular location">
    <subcellularLocation>
        <location evidence="1">Membrane</location>
        <topology evidence="1">Multi-pass membrane protein</topology>
    </subcellularLocation>
</comment>
<dbReference type="PROSITE" id="PS50088">
    <property type="entry name" value="ANK_REPEAT"/>
    <property type="match status" value="9"/>
</dbReference>
<keyword evidence="5 7" id="KW-0040">ANK repeat</keyword>
<feature type="repeat" description="ANK" evidence="7">
    <location>
        <begin position="115"/>
        <end position="147"/>
    </location>
</feature>
<dbReference type="Pfam" id="PF12796">
    <property type="entry name" value="Ank_2"/>
    <property type="match status" value="4"/>
</dbReference>
<feature type="transmembrane region" description="Helical" evidence="9">
    <location>
        <begin position="1417"/>
        <end position="1438"/>
    </location>
</feature>
<dbReference type="SUPFAM" id="SSF48403">
    <property type="entry name" value="Ankyrin repeat"/>
    <property type="match status" value="2"/>
</dbReference>
<feature type="compositionally biased region" description="Basic and acidic residues" evidence="8">
    <location>
        <begin position="22"/>
        <end position="34"/>
    </location>
</feature>
<evidence type="ECO:0000256" key="5">
    <source>
        <dbReference type="ARBA" id="ARBA00023043"/>
    </source>
</evidence>
<dbReference type="GO" id="GO:0005737">
    <property type="term" value="C:cytoplasm"/>
    <property type="evidence" value="ECO:0007669"/>
    <property type="project" value="TreeGrafter"/>
</dbReference>
<feature type="repeat" description="ANK" evidence="7">
    <location>
        <begin position="280"/>
        <end position="312"/>
    </location>
</feature>
<keyword evidence="11" id="KW-1185">Reference proteome</keyword>
<dbReference type="GO" id="GO:0046873">
    <property type="term" value="F:metal ion transmembrane transporter activity"/>
    <property type="evidence" value="ECO:0007669"/>
    <property type="project" value="InterPro"/>
</dbReference>
<feature type="transmembrane region" description="Helical" evidence="9">
    <location>
        <begin position="1145"/>
        <end position="1166"/>
    </location>
</feature>
<evidence type="ECO:0000256" key="3">
    <source>
        <dbReference type="ARBA" id="ARBA00022737"/>
    </source>
</evidence>
<dbReference type="EMBL" id="JAQIZZ010000005">
    <property type="protein sequence ID" value="KAJ5541151.1"/>
    <property type="molecule type" value="Genomic_DNA"/>
</dbReference>
<keyword evidence="2 9" id="KW-0812">Transmembrane</keyword>
<dbReference type="PANTHER" id="PTHR24198:SF165">
    <property type="entry name" value="ANKYRIN REPEAT-CONTAINING PROTEIN-RELATED"/>
    <property type="match status" value="1"/>
</dbReference>
<feature type="region of interest" description="Disordered" evidence="8">
    <location>
        <begin position="901"/>
        <end position="998"/>
    </location>
</feature>
<comment type="caution">
    <text evidence="10">The sequence shown here is derived from an EMBL/GenBank/DDBJ whole genome shotgun (WGS) entry which is preliminary data.</text>
</comment>
<dbReference type="Pfam" id="PF00023">
    <property type="entry name" value="Ank"/>
    <property type="match status" value="2"/>
</dbReference>
<dbReference type="Proteomes" id="UP001220324">
    <property type="component" value="Unassembled WGS sequence"/>
</dbReference>
<evidence type="ECO:0000256" key="9">
    <source>
        <dbReference type="SAM" id="Phobius"/>
    </source>
</evidence>
<feature type="region of interest" description="Disordered" evidence="8">
    <location>
        <begin position="1458"/>
        <end position="1480"/>
    </location>
</feature>
<feature type="repeat" description="ANK" evidence="7">
    <location>
        <begin position="379"/>
        <end position="411"/>
    </location>
</feature>
<sequence length="1519" mass="171511">MAEPSNIASRVSIPPPSSAKAPVDDHNPAKDAHPSRTPGAKISDLNKRLLDAASDNNAQKAWKCLREGADINATGEQGVTSLLIASREGFVGLTKLLLQPGISKEPANIEAKTKDGKTALHLACWNGRDEVVSILIENRAQIDAKDNDDWSPLHNAADHGHVRVIRLLLDHGANLEAKTIADEYTPLMVAITEERMEAVEALLVHNVAVDMPGVYDTPLTMACRMESEESVRILLKHDADVNLSDPDKWWPLHSACRYSTVTIVGIVLQSGPDINVKAPDGWTPLHFAARYGEQEMVKSILERNPDVDSVTSDGLTPLHVAIRYGNRDVVHLILEKNTNIHAKDSEGWTPLHTAARNSKPGVLSMILEKKPDINATDYDDWTALHLAVRYRNIEIVTKILDENPEIDASDNEGFTALHKASRCRKAKDRAGIAELLLEKGAKFLLTKEKKTPLHRASEVGCVAVVEVYLRHTDKFDINALEINGWTALHLASFKGFGKVVDALLNKGTSFDIKTGDDNQTSLVLSIKGLNNLPRGDSDIEYKTEHQATEKPTEQAADQTEQHIETQITGQPEEIRQDQPSLQAEHQTDIKEESEEESEEDSEDEEEEGTQDLEERLEDYKLAIQLLAQKKVELDPTTEALRNLNSRKGLEIAIKGLQKAGNSDLEKANLEQIRLVWYAMRSDEHENLRLLLQGSIVETKKPETLLQWAAYRGNFAVVWWLLQTSDPHNQLKSTTNRQDRDKAIQIVNEKLKTSNVPKSRETTAQYSLPKKEEARYSHTLDILQDPPLVIGRKFESGPCEAPKLGKNSAKGNITQQHKVTIVDFYSHDERVDLLRRSLSLHDVIYNTEKDGPAKFMEKATELLKSVGREETSQLDLVQRLLFDQKKPKTDHADLRDFLRRSWPEVPSGDSETKFMKPNFLERFSKKPTPTPSSERPDTEIYRNQKIDDSKPTKTTEEPGTNYNGDNAMPESQPPVPLTTSQTDRDKSKSEPAKGIDEDDNTAALYIPYLTFEKCFEANEASEDDISVQAGNQEMDLQKDNFRAKYQHFMDTYNGKRQVVQGSRSLDQFYYQALPDMKLRDADQVVTRYLLDKDRGDKTKNVISSSTLRPDELEDRVVEGIFEHLRERNNRGGGQLPPSSALDLAKLIVNFCINFTHTINWSLVVLGVDEDKKYPRLMEKTGEGGREKTREKNEDHEDKENRRKDRFLKSPCEIFAETINQTAVDENDLFTRFVKKVKDKKDGNGTSPKEKHNEESSVDSEEQKDWKAIYNAALLLEEVKDIRDELNVIKTVLTQQKVVWEGLLGQEGQVSQAMKSRMGTERNLADILEEIIEMDKIAETIQTSVKETLDLEQNGINITEAVLSRDLAKQSARQGTTLMVFTVVTIFFLPMSFLASLFALNVTSFQHNSQGNVQFAPEFIFPIIFCVSIALGIFIIYISFNYKSVQDNWEKLRQFSQGKTEYGHSATNKQTSETETPSNQIHSEKTVSVLMQSQDDMLQRLWKVAMRKKAGRQNHDRELNL</sequence>
<dbReference type="InterPro" id="IPR045863">
    <property type="entry name" value="CorA_TM1_TM2"/>
</dbReference>
<keyword evidence="3" id="KW-0677">Repeat</keyword>
<dbReference type="InterPro" id="IPR036770">
    <property type="entry name" value="Ankyrin_rpt-contain_sf"/>
</dbReference>
<feature type="compositionally biased region" description="Basic and acidic residues" evidence="8">
    <location>
        <begin position="981"/>
        <end position="994"/>
    </location>
</feature>
<accession>A0AAD6CXB2</accession>